<feature type="transmembrane region" description="Helical" evidence="10">
    <location>
        <begin position="156"/>
        <end position="176"/>
    </location>
</feature>
<dbReference type="RefSeq" id="WP_157561567.1">
    <property type="nucleotide sequence ID" value="NZ_WQKZ01000001.1"/>
</dbReference>
<evidence type="ECO:0000256" key="8">
    <source>
        <dbReference type="ARBA" id="ARBA00023136"/>
    </source>
</evidence>
<keyword evidence="6 10" id="KW-0915">Sodium</keyword>
<feature type="transmembrane region" description="Helical" evidence="10">
    <location>
        <begin position="268"/>
        <end position="290"/>
    </location>
</feature>
<feature type="transmembrane region" description="Helical" evidence="10">
    <location>
        <begin position="182"/>
        <end position="204"/>
    </location>
</feature>
<evidence type="ECO:0000256" key="1">
    <source>
        <dbReference type="ARBA" id="ARBA00004651"/>
    </source>
</evidence>
<dbReference type="GO" id="GO:0051453">
    <property type="term" value="P:regulation of intracellular pH"/>
    <property type="evidence" value="ECO:0007669"/>
    <property type="project" value="TreeGrafter"/>
</dbReference>
<proteinExistence type="inferred from homology"/>
<dbReference type="InterPro" id="IPR006153">
    <property type="entry name" value="Cation/H_exchanger_TM"/>
</dbReference>
<evidence type="ECO:0000313" key="12">
    <source>
        <dbReference type="EMBL" id="MVN74782.1"/>
    </source>
</evidence>
<dbReference type="PANTHER" id="PTHR10110:SF86">
    <property type="entry name" value="SODIUM_HYDROGEN EXCHANGER 7"/>
    <property type="match status" value="1"/>
</dbReference>
<feature type="transmembrane region" description="Helical" evidence="10">
    <location>
        <begin position="113"/>
        <end position="135"/>
    </location>
</feature>
<keyword evidence="3 10" id="KW-1003">Cell membrane</keyword>
<dbReference type="InterPro" id="IPR004705">
    <property type="entry name" value="Cation/H_exchanger_CPA1_bac"/>
</dbReference>
<sequence length="539" mass="59852">MQNQLFEFLFLVFMVLGLVMLANKLRLAYPILLVLGGLALSFTRLFANIEIDPEIVFLVFLPPLLYEAAWQVSWKEFWKWRRVITSFAFPVVIITSCIVAVVSHALIPGFTLALGFLLGGIVSPPDAISATTIMRQVKVPRMMVSIIEGESLLNDASSLIVFRFALAAVLTGQFAFAQAAGSFLLVIVLGTAIGVGLGLVFYAIHRWLPTTPSIDTVLTLLTPYCLYYAAEHFHYSGVLAVVSGGLLLSSKRNTMLTYRSRIESVDVWSVLSFVLNGLVFLLIGLELPTITRELGSVGLGRAIGYGLLISLTLVVGRLLCAFGAVLFTKFASHFITVADANPGWRGPMILGWAGMRGVVSLASALSIPLLMPQGQPFPYRNLILFITFVVILVTLVFQGLTLPWLIRKVNPEDKYQTFSEEQQELILQKKLAQQALRYVESVAAQGEAPNAYLQNLKARLQLDAALFTRELATPAGPPDATLHHFHQNYLALLDQQRTLLHEMNHRMEFDEEVIRKCLTILDLEEYKLREKQPQLVGSE</sequence>
<dbReference type="GO" id="GO:0015385">
    <property type="term" value="F:sodium:proton antiporter activity"/>
    <property type="evidence" value="ECO:0007669"/>
    <property type="project" value="InterPro"/>
</dbReference>
<accession>A0A7K1T907</accession>
<keyword evidence="10" id="KW-0050">Antiport</keyword>
<feature type="transmembrane region" description="Helical" evidence="10">
    <location>
        <begin position="86"/>
        <end position="107"/>
    </location>
</feature>
<evidence type="ECO:0000256" key="2">
    <source>
        <dbReference type="ARBA" id="ARBA00022448"/>
    </source>
</evidence>
<comment type="similarity">
    <text evidence="10">Belongs to the monovalent cation:proton antiporter 1 (CPA1) transporter (TC 2.A.36) family.</text>
</comment>
<feature type="transmembrane region" description="Helical" evidence="10">
    <location>
        <begin position="302"/>
        <end position="328"/>
    </location>
</feature>
<keyword evidence="2 10" id="KW-0813">Transport</keyword>
<feature type="transmembrane region" description="Helical" evidence="10">
    <location>
        <begin position="6"/>
        <end position="22"/>
    </location>
</feature>
<protein>
    <submittedName>
        <fullName evidence="12">Na+/H+ antiporter</fullName>
    </submittedName>
</protein>
<evidence type="ECO:0000256" key="9">
    <source>
        <dbReference type="ARBA" id="ARBA00023201"/>
    </source>
</evidence>
<reference evidence="12 13" key="1">
    <citation type="submission" date="2019-12" db="EMBL/GenBank/DDBJ databases">
        <title>Hymenobacter sp. HMF4947 Genome sequencing and assembly.</title>
        <authorList>
            <person name="Kang H."/>
            <person name="Cha I."/>
            <person name="Kim H."/>
            <person name="Joh K."/>
        </authorList>
    </citation>
    <scope>NUCLEOTIDE SEQUENCE [LARGE SCALE GENOMIC DNA]</scope>
    <source>
        <strain evidence="12 13">HMF4947</strain>
    </source>
</reference>
<dbReference type="NCBIfam" id="TIGR00831">
    <property type="entry name" value="a_cpa1"/>
    <property type="match status" value="1"/>
</dbReference>
<feature type="domain" description="Cation/H+ exchanger transmembrane" evidence="11">
    <location>
        <begin position="13"/>
        <end position="407"/>
    </location>
</feature>
<dbReference type="GO" id="GO:0015386">
    <property type="term" value="F:potassium:proton antiporter activity"/>
    <property type="evidence" value="ECO:0007669"/>
    <property type="project" value="TreeGrafter"/>
</dbReference>
<feature type="transmembrane region" description="Helical" evidence="10">
    <location>
        <begin position="55"/>
        <end position="74"/>
    </location>
</feature>
<evidence type="ECO:0000256" key="6">
    <source>
        <dbReference type="ARBA" id="ARBA00023053"/>
    </source>
</evidence>
<dbReference type="GO" id="GO:0098719">
    <property type="term" value="P:sodium ion import across plasma membrane"/>
    <property type="evidence" value="ECO:0007669"/>
    <property type="project" value="TreeGrafter"/>
</dbReference>
<comment type="caution">
    <text evidence="12">The sequence shown here is derived from an EMBL/GenBank/DDBJ whole genome shotgun (WGS) entry which is preliminary data.</text>
</comment>
<evidence type="ECO:0000256" key="4">
    <source>
        <dbReference type="ARBA" id="ARBA00022692"/>
    </source>
</evidence>
<dbReference type="InterPro" id="IPR018422">
    <property type="entry name" value="Cation/H_exchanger_CPA1"/>
</dbReference>
<keyword evidence="4 10" id="KW-0812">Transmembrane</keyword>
<keyword evidence="5 10" id="KW-1133">Transmembrane helix</keyword>
<dbReference type="PANTHER" id="PTHR10110">
    <property type="entry name" value="SODIUM/HYDROGEN EXCHANGER"/>
    <property type="match status" value="1"/>
</dbReference>
<feature type="transmembrane region" description="Helical" evidence="10">
    <location>
        <begin position="348"/>
        <end position="370"/>
    </location>
</feature>
<evidence type="ECO:0000313" key="13">
    <source>
        <dbReference type="Proteomes" id="UP000441336"/>
    </source>
</evidence>
<comment type="function">
    <text evidence="10">Na(+)/H(+) antiporter that extrudes sodium in exchange for external protons.</text>
</comment>
<dbReference type="AlphaFoldDB" id="A0A7K1T907"/>
<dbReference type="EMBL" id="WQKZ01000001">
    <property type="protein sequence ID" value="MVN74782.1"/>
    <property type="molecule type" value="Genomic_DNA"/>
</dbReference>
<keyword evidence="8 10" id="KW-0472">Membrane</keyword>
<evidence type="ECO:0000259" key="11">
    <source>
        <dbReference type="Pfam" id="PF00999"/>
    </source>
</evidence>
<feature type="transmembrane region" description="Helical" evidence="10">
    <location>
        <begin position="225"/>
        <end position="248"/>
    </location>
</feature>
<evidence type="ECO:0000256" key="5">
    <source>
        <dbReference type="ARBA" id="ARBA00022989"/>
    </source>
</evidence>
<dbReference type="Gene3D" id="6.10.140.1330">
    <property type="match status" value="1"/>
</dbReference>
<evidence type="ECO:0000256" key="10">
    <source>
        <dbReference type="RuleBase" id="RU366002"/>
    </source>
</evidence>
<gene>
    <name evidence="12" type="ORF">GO988_00420</name>
</gene>
<dbReference type="Pfam" id="PF00999">
    <property type="entry name" value="Na_H_Exchanger"/>
    <property type="match status" value="1"/>
</dbReference>
<keyword evidence="9 10" id="KW-0739">Sodium transport</keyword>
<dbReference type="GO" id="GO:0005886">
    <property type="term" value="C:plasma membrane"/>
    <property type="evidence" value="ECO:0007669"/>
    <property type="project" value="UniProtKB-SubCell"/>
</dbReference>
<organism evidence="12 13">
    <name type="scientific">Hymenobacter ginkgonis</name>
    <dbReference type="NCBI Taxonomy" id="2682976"/>
    <lineage>
        <taxon>Bacteria</taxon>
        <taxon>Pseudomonadati</taxon>
        <taxon>Bacteroidota</taxon>
        <taxon>Cytophagia</taxon>
        <taxon>Cytophagales</taxon>
        <taxon>Hymenobacteraceae</taxon>
        <taxon>Hymenobacter</taxon>
    </lineage>
</organism>
<evidence type="ECO:0000256" key="3">
    <source>
        <dbReference type="ARBA" id="ARBA00022475"/>
    </source>
</evidence>
<name>A0A7K1T907_9BACT</name>
<evidence type="ECO:0000256" key="7">
    <source>
        <dbReference type="ARBA" id="ARBA00023065"/>
    </source>
</evidence>
<keyword evidence="13" id="KW-1185">Reference proteome</keyword>
<comment type="subcellular location">
    <subcellularLocation>
        <location evidence="1 10">Cell membrane</location>
        <topology evidence="1 10">Multi-pass membrane protein</topology>
    </subcellularLocation>
</comment>
<feature type="transmembrane region" description="Helical" evidence="10">
    <location>
        <begin position="29"/>
        <end position="49"/>
    </location>
</feature>
<dbReference type="Proteomes" id="UP000441336">
    <property type="component" value="Unassembled WGS sequence"/>
</dbReference>
<keyword evidence="7 10" id="KW-0406">Ion transport</keyword>
<feature type="transmembrane region" description="Helical" evidence="10">
    <location>
        <begin position="382"/>
        <end position="406"/>
    </location>
</feature>